<evidence type="ECO:0000256" key="2">
    <source>
        <dbReference type="ARBA" id="ARBA00023016"/>
    </source>
</evidence>
<dbReference type="InterPro" id="IPR002818">
    <property type="entry name" value="DJ-1/PfpI"/>
</dbReference>
<dbReference type="PANTHER" id="PTHR48094">
    <property type="entry name" value="PROTEIN/NUCLEIC ACID DEGLYCASE DJ-1-RELATED"/>
    <property type="match status" value="1"/>
</dbReference>
<feature type="domain" description="DJ-1/PfpI" evidence="6">
    <location>
        <begin position="79"/>
        <end position="229"/>
    </location>
</feature>
<dbReference type="EMBL" id="NCSJ02000083">
    <property type="protein sequence ID" value="RFU31118.1"/>
    <property type="molecule type" value="Genomic_DNA"/>
</dbReference>
<dbReference type="InterPro" id="IPR050325">
    <property type="entry name" value="Prot/Nucl_acid_deglycase"/>
</dbReference>
<dbReference type="EC" id="4.2.1.130" evidence="1"/>
<dbReference type="GO" id="GO:0005737">
    <property type="term" value="C:cytoplasm"/>
    <property type="evidence" value="ECO:0007669"/>
    <property type="project" value="TreeGrafter"/>
</dbReference>
<dbReference type="InterPro" id="IPR029062">
    <property type="entry name" value="Class_I_gatase-like"/>
</dbReference>
<evidence type="ECO:0000313" key="8">
    <source>
        <dbReference type="Proteomes" id="UP000258309"/>
    </source>
</evidence>
<feature type="non-terminal residue" evidence="7">
    <location>
        <position position="234"/>
    </location>
</feature>
<proteinExistence type="inferred from homology"/>
<dbReference type="PANTHER" id="PTHR48094:SF11">
    <property type="entry name" value="GLUTATHIONE-INDEPENDENT GLYOXALASE HSP31-RELATED"/>
    <property type="match status" value="1"/>
</dbReference>
<comment type="catalytic activity">
    <reaction evidence="5">
        <text>methylglyoxal + H2O = (R)-lactate + H(+)</text>
        <dbReference type="Rhea" id="RHEA:27754"/>
        <dbReference type="ChEBI" id="CHEBI:15377"/>
        <dbReference type="ChEBI" id="CHEBI:15378"/>
        <dbReference type="ChEBI" id="CHEBI:16004"/>
        <dbReference type="ChEBI" id="CHEBI:17158"/>
        <dbReference type="EC" id="4.2.1.130"/>
    </reaction>
</comment>
<reference evidence="7 8" key="1">
    <citation type="submission" date="2018-05" db="EMBL/GenBank/DDBJ databases">
        <title>Draft genome sequence of Scytalidium lignicola DSM 105466, a ubiquitous saprotrophic fungus.</title>
        <authorList>
            <person name="Buettner E."/>
            <person name="Gebauer A.M."/>
            <person name="Hofrichter M."/>
            <person name="Liers C."/>
            <person name="Kellner H."/>
        </authorList>
    </citation>
    <scope>NUCLEOTIDE SEQUENCE [LARGE SCALE GENOMIC DNA]</scope>
    <source>
        <strain evidence="7 8">DSM 105466</strain>
    </source>
</reference>
<name>A0A3E2HCI3_SCYLI</name>
<accession>A0A3E2HCI3</accession>
<evidence type="ECO:0000256" key="4">
    <source>
        <dbReference type="ARBA" id="ARBA00038493"/>
    </source>
</evidence>
<evidence type="ECO:0000313" key="7">
    <source>
        <dbReference type="EMBL" id="RFU31118.1"/>
    </source>
</evidence>
<dbReference type="AlphaFoldDB" id="A0A3E2HCI3"/>
<dbReference type="STRING" id="5539.A0A3E2HCI3"/>
<dbReference type="OrthoDB" id="543156at2759"/>
<dbReference type="GO" id="GO:0019172">
    <property type="term" value="F:glyoxalase III activity"/>
    <property type="evidence" value="ECO:0007669"/>
    <property type="project" value="UniProtKB-EC"/>
</dbReference>
<sequence>MATTKPKVLFVLTSHNVMGNTDKPTGWYLPEFAHPYEVLSPYAEIVVASPAGGEAPIDQGSVQMFKDEVSVSFLNTKSKLWKNTEKLSQFTGKAKYFSAVFYVGGHGPMWDIYNDANSLQIIREFYESGKVVAAVCHGSAALVKAKLSDGTPLIAGADVTGFSNAEEDAVGLSPAMPFMLETELNKISGGKYLKAADPWAEKVVVSKGGRLITGQNPASAEGTGKAILKAIGRK</sequence>
<keyword evidence="3" id="KW-0456">Lyase</keyword>
<protein>
    <recommendedName>
        <fullName evidence="1">D-lactate dehydratase</fullName>
        <ecNumber evidence="1">4.2.1.130</ecNumber>
    </recommendedName>
</protein>
<evidence type="ECO:0000259" key="6">
    <source>
        <dbReference type="Pfam" id="PF01965"/>
    </source>
</evidence>
<dbReference type="Pfam" id="PF01965">
    <property type="entry name" value="DJ-1_PfpI"/>
    <property type="match status" value="1"/>
</dbReference>
<organism evidence="7 8">
    <name type="scientific">Scytalidium lignicola</name>
    <name type="common">Hyphomycete</name>
    <dbReference type="NCBI Taxonomy" id="5539"/>
    <lineage>
        <taxon>Eukaryota</taxon>
        <taxon>Fungi</taxon>
        <taxon>Dikarya</taxon>
        <taxon>Ascomycota</taxon>
        <taxon>Pezizomycotina</taxon>
        <taxon>Leotiomycetes</taxon>
        <taxon>Leotiomycetes incertae sedis</taxon>
        <taxon>Scytalidium</taxon>
    </lineage>
</organism>
<dbReference type="GO" id="GO:0019243">
    <property type="term" value="P:methylglyoxal catabolic process to D-lactate via S-lactoyl-glutathione"/>
    <property type="evidence" value="ECO:0007669"/>
    <property type="project" value="TreeGrafter"/>
</dbReference>
<gene>
    <name evidence="7" type="ORF">B7463_g5207</name>
</gene>
<dbReference type="Proteomes" id="UP000258309">
    <property type="component" value="Unassembled WGS sequence"/>
</dbReference>
<comment type="caution">
    <text evidence="7">The sequence shown here is derived from an EMBL/GenBank/DDBJ whole genome shotgun (WGS) entry which is preliminary data.</text>
</comment>
<evidence type="ECO:0000256" key="5">
    <source>
        <dbReference type="ARBA" id="ARBA00048082"/>
    </source>
</evidence>
<evidence type="ECO:0000256" key="3">
    <source>
        <dbReference type="ARBA" id="ARBA00023239"/>
    </source>
</evidence>
<dbReference type="CDD" id="cd03141">
    <property type="entry name" value="GATase1_Hsp31_like"/>
    <property type="match status" value="1"/>
</dbReference>
<dbReference type="OMA" id="DPHSLQM"/>
<feature type="non-terminal residue" evidence="7">
    <location>
        <position position="1"/>
    </location>
</feature>
<dbReference type="Gene3D" id="3.40.50.880">
    <property type="match status" value="1"/>
</dbReference>
<keyword evidence="8" id="KW-1185">Reference proteome</keyword>
<comment type="similarity">
    <text evidence="4">Belongs to the peptidase C56 family. HSP31-like subfamily.</text>
</comment>
<keyword evidence="2" id="KW-0346">Stress response</keyword>
<evidence type="ECO:0000256" key="1">
    <source>
        <dbReference type="ARBA" id="ARBA00013134"/>
    </source>
</evidence>
<dbReference type="SUPFAM" id="SSF52317">
    <property type="entry name" value="Class I glutamine amidotransferase-like"/>
    <property type="match status" value="1"/>
</dbReference>